<dbReference type="NCBIfam" id="TIGR04540">
    <property type="entry name" value="CLB_0814_fam"/>
    <property type="match status" value="1"/>
</dbReference>
<dbReference type="EMBL" id="CP013661">
    <property type="protein sequence ID" value="ALS78619.1"/>
    <property type="molecule type" value="Genomic_DNA"/>
</dbReference>
<dbReference type="InterPro" id="IPR030902">
    <property type="entry name" value="CLB_0814_fam"/>
</dbReference>
<evidence type="ECO:0000313" key="2">
    <source>
        <dbReference type="Proteomes" id="UP000065533"/>
    </source>
</evidence>
<proteinExistence type="predicted"/>
<evidence type="ECO:0000313" key="1">
    <source>
        <dbReference type="EMBL" id="ALS78619.1"/>
    </source>
</evidence>
<keyword evidence="2" id="KW-1185">Reference proteome</keyword>
<keyword evidence="1" id="KW-0808">Transferase</keyword>
<organism evidence="1 2">
    <name type="scientific">Planococcus kocurii</name>
    <dbReference type="NCBI Taxonomy" id="1374"/>
    <lineage>
        <taxon>Bacteria</taxon>
        <taxon>Bacillati</taxon>
        <taxon>Bacillota</taxon>
        <taxon>Bacilli</taxon>
        <taxon>Bacillales</taxon>
        <taxon>Caryophanaceae</taxon>
        <taxon>Planococcus</taxon>
    </lineage>
</organism>
<dbReference type="Proteomes" id="UP000065533">
    <property type="component" value="Chromosome"/>
</dbReference>
<accession>A0ABM5WWB2</accession>
<dbReference type="GO" id="GO:0016740">
    <property type="term" value="F:transferase activity"/>
    <property type="evidence" value="ECO:0007669"/>
    <property type="project" value="UniProtKB-KW"/>
</dbReference>
<name>A0ABM5WWB2_9BACL</name>
<sequence>MEIKMFYRTQRDLATALNQLVDAYWKEEITEHKLIIGLKDIYKNNHEKLLKNNDFTKVIQQQCGKRRLIIVRKVLDIN</sequence>
<gene>
    <name evidence="1" type="ORF">AUO94_08060</name>
</gene>
<dbReference type="RefSeq" id="WP_058385278.1">
    <property type="nucleotide sequence ID" value="NZ_CP013661.2"/>
</dbReference>
<protein>
    <submittedName>
        <fullName evidence="1">Glycosyl transferase</fullName>
    </submittedName>
</protein>
<reference evidence="1" key="1">
    <citation type="submission" date="2016-01" db="EMBL/GenBank/DDBJ databases">
        <title>Complete genome of Planococcus kocurri type strain.</title>
        <authorList>
            <person name="See-Too W.S."/>
        </authorList>
    </citation>
    <scope>NUCLEOTIDE SEQUENCE [LARGE SCALE GENOMIC DNA]</scope>
    <source>
        <strain evidence="1">ATCC 43650</strain>
    </source>
</reference>